<name>A0ABY1ZHK5_9GAMM</name>
<organism evidence="3 4">
    <name type="scientific">Marinobacter halodurans</name>
    <dbReference type="NCBI Taxonomy" id="2528979"/>
    <lineage>
        <taxon>Bacteria</taxon>
        <taxon>Pseudomonadati</taxon>
        <taxon>Pseudomonadota</taxon>
        <taxon>Gammaproteobacteria</taxon>
        <taxon>Pseudomonadales</taxon>
        <taxon>Marinobacteraceae</taxon>
        <taxon>Marinobacter</taxon>
    </lineage>
</organism>
<evidence type="ECO:0000256" key="1">
    <source>
        <dbReference type="SAM" id="SignalP"/>
    </source>
</evidence>
<protein>
    <recommendedName>
        <fullName evidence="2">Lipoprotein LPP20-like domain-containing protein</fullName>
    </recommendedName>
</protein>
<keyword evidence="4" id="KW-1185">Reference proteome</keyword>
<evidence type="ECO:0000313" key="4">
    <source>
        <dbReference type="Proteomes" id="UP000313645"/>
    </source>
</evidence>
<gene>
    <name evidence="3" type="ORF">EZI54_15730</name>
</gene>
<dbReference type="Proteomes" id="UP000313645">
    <property type="component" value="Unassembled WGS sequence"/>
</dbReference>
<reference evidence="3 4" key="1">
    <citation type="submission" date="2019-02" db="EMBL/GenBank/DDBJ databases">
        <title>Marinobacter halodurans sp. nov., a marine bacterium isolated from sea tidal flat.</title>
        <authorList>
            <person name="Yoo Y."/>
            <person name="Lee D.W."/>
            <person name="Kim B.S."/>
            <person name="Kim J.-J."/>
        </authorList>
    </citation>
    <scope>NUCLEOTIDE SEQUENCE [LARGE SCALE GENOMIC DNA]</scope>
    <source>
        <strain evidence="3 4">YJ-S3-2</strain>
    </source>
</reference>
<comment type="caution">
    <text evidence="3">The sequence shown here is derived from an EMBL/GenBank/DDBJ whole genome shotgun (WGS) entry which is preliminary data.</text>
</comment>
<feature type="domain" description="Lipoprotein LPP20-like" evidence="2">
    <location>
        <begin position="57"/>
        <end position="129"/>
    </location>
</feature>
<dbReference type="EMBL" id="SJDL01000026">
    <property type="protein sequence ID" value="TBW52941.1"/>
    <property type="molecule type" value="Genomic_DNA"/>
</dbReference>
<feature type="chain" id="PRO_5047153633" description="Lipoprotein LPP20-like domain-containing protein" evidence="1">
    <location>
        <begin position="22"/>
        <end position="178"/>
    </location>
</feature>
<dbReference type="RefSeq" id="WP_131482833.1">
    <property type="nucleotide sequence ID" value="NZ_SJDL01000026.1"/>
</dbReference>
<dbReference type="PROSITE" id="PS51257">
    <property type="entry name" value="PROKAR_LIPOPROTEIN"/>
    <property type="match status" value="1"/>
</dbReference>
<feature type="signal peptide" evidence="1">
    <location>
        <begin position="1"/>
        <end position="21"/>
    </location>
</feature>
<keyword evidence="1" id="KW-0732">Signal</keyword>
<evidence type="ECO:0000313" key="3">
    <source>
        <dbReference type="EMBL" id="TBW52941.1"/>
    </source>
</evidence>
<evidence type="ECO:0000259" key="2">
    <source>
        <dbReference type="Pfam" id="PF02169"/>
    </source>
</evidence>
<sequence length="178" mass="19544">MKRFLMTLCCAAVGLAGCATSGSDGQGRSIDPERLEPIVVRVSGFGTYENSDDRLDTRKRLLARRASKLDAYRALAERVYGTVIYGSSTVSDFVLHNDNFRAYVDSYIRGAKLVAVNEHSDGVVESVMELKLEPRFRACVAMSDDREVAERCAIPMPSGNDSRGDVASDNVGSLYYLE</sequence>
<dbReference type="Pfam" id="PF02169">
    <property type="entry name" value="LPP20"/>
    <property type="match status" value="1"/>
</dbReference>
<accession>A0ABY1ZHK5</accession>
<proteinExistence type="predicted"/>
<dbReference type="InterPro" id="IPR024952">
    <property type="entry name" value="LPP20-like_dom"/>
</dbReference>